<comment type="caution">
    <text evidence="8">The sequence shown here is derived from an EMBL/GenBank/DDBJ whole genome shotgun (WGS) entry which is preliminary data.</text>
</comment>
<keyword evidence="3" id="KW-0804">Transcription</keyword>
<evidence type="ECO:0000256" key="3">
    <source>
        <dbReference type="ARBA" id="ARBA00023163"/>
    </source>
</evidence>
<keyword evidence="5" id="KW-0175">Coiled coil</keyword>
<keyword evidence="2" id="KW-0805">Transcription regulation</keyword>
<evidence type="ECO:0000256" key="6">
    <source>
        <dbReference type="SAM" id="MobiDB-lite"/>
    </source>
</evidence>
<dbReference type="CDD" id="cd14687">
    <property type="entry name" value="bZIP_ATF2"/>
    <property type="match status" value="1"/>
</dbReference>
<dbReference type="GO" id="GO:0005634">
    <property type="term" value="C:nucleus"/>
    <property type="evidence" value="ECO:0007669"/>
    <property type="project" value="UniProtKB-SubCell"/>
</dbReference>
<evidence type="ECO:0000313" key="9">
    <source>
        <dbReference type="Proteomes" id="UP000466442"/>
    </source>
</evidence>
<keyword evidence="9" id="KW-1185">Reference proteome</keyword>
<dbReference type="PANTHER" id="PTHR19304">
    <property type="entry name" value="CYCLIC-AMP RESPONSE ELEMENT BINDING PROTEIN"/>
    <property type="match status" value="1"/>
</dbReference>
<dbReference type="EMBL" id="WIXP02000010">
    <property type="protein sequence ID" value="KAF6203587.1"/>
    <property type="molecule type" value="Genomic_DNA"/>
</dbReference>
<name>A0A8S9X3P0_APOLU</name>
<feature type="domain" description="BZIP" evidence="7">
    <location>
        <begin position="264"/>
        <end position="279"/>
    </location>
</feature>
<dbReference type="Proteomes" id="UP000466442">
    <property type="component" value="Unassembled WGS sequence"/>
</dbReference>
<evidence type="ECO:0000256" key="2">
    <source>
        <dbReference type="ARBA" id="ARBA00023015"/>
    </source>
</evidence>
<evidence type="ECO:0000256" key="1">
    <source>
        <dbReference type="ARBA" id="ARBA00004123"/>
    </source>
</evidence>
<feature type="coiled-coil region" evidence="5">
    <location>
        <begin position="277"/>
        <end position="304"/>
    </location>
</feature>
<feature type="region of interest" description="Disordered" evidence="6">
    <location>
        <begin position="225"/>
        <end position="263"/>
    </location>
</feature>
<organism evidence="8 9">
    <name type="scientific">Apolygus lucorum</name>
    <name type="common">Small green plant bug</name>
    <name type="synonym">Lygocoris lucorum</name>
    <dbReference type="NCBI Taxonomy" id="248454"/>
    <lineage>
        <taxon>Eukaryota</taxon>
        <taxon>Metazoa</taxon>
        <taxon>Ecdysozoa</taxon>
        <taxon>Arthropoda</taxon>
        <taxon>Hexapoda</taxon>
        <taxon>Insecta</taxon>
        <taxon>Pterygota</taxon>
        <taxon>Neoptera</taxon>
        <taxon>Paraneoptera</taxon>
        <taxon>Hemiptera</taxon>
        <taxon>Heteroptera</taxon>
        <taxon>Panheteroptera</taxon>
        <taxon>Cimicomorpha</taxon>
        <taxon>Miridae</taxon>
        <taxon>Mirini</taxon>
        <taxon>Apolygus</taxon>
    </lineage>
</organism>
<dbReference type="AlphaFoldDB" id="A0A8S9X3P0"/>
<keyword evidence="4" id="KW-0539">Nucleus</keyword>
<comment type="subcellular location">
    <subcellularLocation>
        <location evidence="1">Nucleus</location>
    </subcellularLocation>
</comment>
<gene>
    <name evidence="8" type="ORF">GE061_001919</name>
</gene>
<dbReference type="Gene3D" id="1.20.5.170">
    <property type="match status" value="1"/>
</dbReference>
<evidence type="ECO:0000256" key="4">
    <source>
        <dbReference type="ARBA" id="ARBA00023242"/>
    </source>
</evidence>
<evidence type="ECO:0000259" key="7">
    <source>
        <dbReference type="PROSITE" id="PS00036"/>
    </source>
</evidence>
<protein>
    <recommendedName>
        <fullName evidence="7">BZIP domain-containing protein</fullName>
    </recommendedName>
</protein>
<evidence type="ECO:0000256" key="5">
    <source>
        <dbReference type="SAM" id="Coils"/>
    </source>
</evidence>
<sequence>MSVSFAVDCRPMKEYGMELSLNKTSNLPSNETPTPTRFINNCDAIGLFQELNPFEETFKKAVENSNSGTYRPQTISVLEKAAGDELHTPQVFPDGSESYSLESDNSGHAEVVVRSEADTSVTSQNTPPVPQSVPVNQGNMAEDSVHVLFLQLSAKPVKNEPLLREAIRIAPAKAITNGAVILTTPSANSAVVPSRPSNNPLVKKKLKAFLDGSIKARQEKVNPALQPTHVPIPPKRPVFSIEETKPGPIISDSVNETDEERKRKIQERNRRAAFRCREKRKRHMETLLKENASLRAEVVRLQTLLLCHSNCSLTSLDQRVSVPCTSTELVRSHVTSTMEVSDNTTAPMLVARSIQVKKEGLTLDIAKATENTLMDLDSPSIVRRDEVLSSVAPPSTPDERIDPFSDSVYKTEPLDKQMNPTTTVIQLNPNVLKPNGRSSV</sequence>
<evidence type="ECO:0000313" key="8">
    <source>
        <dbReference type="EMBL" id="KAF6203587.1"/>
    </source>
</evidence>
<dbReference type="OrthoDB" id="295274at2759"/>
<dbReference type="InterPro" id="IPR046347">
    <property type="entry name" value="bZIP_sf"/>
</dbReference>
<dbReference type="PROSITE" id="PS00036">
    <property type="entry name" value="BZIP_BASIC"/>
    <property type="match status" value="1"/>
</dbReference>
<dbReference type="InterPro" id="IPR051027">
    <property type="entry name" value="bZIP_transcription_factors"/>
</dbReference>
<proteinExistence type="predicted"/>
<dbReference type="SUPFAM" id="SSF57959">
    <property type="entry name" value="Leucine zipper domain"/>
    <property type="match status" value="1"/>
</dbReference>
<dbReference type="GO" id="GO:0003700">
    <property type="term" value="F:DNA-binding transcription factor activity"/>
    <property type="evidence" value="ECO:0007669"/>
    <property type="project" value="InterPro"/>
</dbReference>
<dbReference type="InterPro" id="IPR004827">
    <property type="entry name" value="bZIP"/>
</dbReference>
<accession>A0A8S9X3P0</accession>
<reference evidence="8" key="1">
    <citation type="journal article" date="2021" name="Mol. Ecol. Resour.">
        <title>Apolygus lucorum genome provides insights into omnivorousness and mesophyll feeding.</title>
        <authorList>
            <person name="Liu Y."/>
            <person name="Liu H."/>
            <person name="Wang H."/>
            <person name="Huang T."/>
            <person name="Liu B."/>
            <person name="Yang B."/>
            <person name="Yin L."/>
            <person name="Li B."/>
            <person name="Zhang Y."/>
            <person name="Zhang S."/>
            <person name="Jiang F."/>
            <person name="Zhang X."/>
            <person name="Ren Y."/>
            <person name="Wang B."/>
            <person name="Wang S."/>
            <person name="Lu Y."/>
            <person name="Wu K."/>
            <person name="Fan W."/>
            <person name="Wang G."/>
        </authorList>
    </citation>
    <scope>NUCLEOTIDE SEQUENCE</scope>
    <source>
        <strain evidence="8">12Hb</strain>
    </source>
</reference>